<dbReference type="EMBL" id="CAJVPW010041665">
    <property type="protein sequence ID" value="CAG8748733.1"/>
    <property type="molecule type" value="Genomic_DNA"/>
</dbReference>
<comment type="caution">
    <text evidence="1">The sequence shown here is derived from an EMBL/GenBank/DDBJ whole genome shotgun (WGS) entry which is preliminary data.</text>
</comment>
<gene>
    <name evidence="1" type="ORF">SPELUC_LOCUS14328</name>
</gene>
<proteinExistence type="predicted"/>
<sequence length="273" mass="32925">MSKKTLSNLLNEITYIVFDMLCIDCKNAKYFKYMLISRAWATYFIPILWSNATREFDMYDTKSVKLWEQILKFSIYYDSDRNNENPPMFDYLEYIEELSLNPIDLYYYYLEYNFNSFEADNKSMIIRRNVIKKCNKLKYLDNRILWISNDIWKKDGLDILFTKIGPMTRVVFKDVTNIRIEKIISTELRVKSIKYENFFDEKTLDQLKIFRNFEELRGLGKLGKIGGLGKLTNNCFIDHEIEESKQKIVYQSHKELEEKIKSYDYFQQLDEVE</sequence>
<keyword evidence="2" id="KW-1185">Reference proteome</keyword>
<name>A0ACA9QE27_9GLOM</name>
<accession>A0ACA9QE27</accession>
<evidence type="ECO:0000313" key="2">
    <source>
        <dbReference type="Proteomes" id="UP000789366"/>
    </source>
</evidence>
<dbReference type="Proteomes" id="UP000789366">
    <property type="component" value="Unassembled WGS sequence"/>
</dbReference>
<protein>
    <submittedName>
        <fullName evidence="1">4199_t:CDS:1</fullName>
    </submittedName>
</protein>
<evidence type="ECO:0000313" key="1">
    <source>
        <dbReference type="EMBL" id="CAG8748733.1"/>
    </source>
</evidence>
<reference evidence="1" key="1">
    <citation type="submission" date="2021-06" db="EMBL/GenBank/DDBJ databases">
        <authorList>
            <person name="Kallberg Y."/>
            <person name="Tangrot J."/>
            <person name="Rosling A."/>
        </authorList>
    </citation>
    <scope>NUCLEOTIDE SEQUENCE</scope>
    <source>
        <strain evidence="1">28 12/20/2015</strain>
    </source>
</reference>
<organism evidence="1 2">
    <name type="scientific">Cetraspora pellucida</name>
    <dbReference type="NCBI Taxonomy" id="1433469"/>
    <lineage>
        <taxon>Eukaryota</taxon>
        <taxon>Fungi</taxon>
        <taxon>Fungi incertae sedis</taxon>
        <taxon>Mucoromycota</taxon>
        <taxon>Glomeromycotina</taxon>
        <taxon>Glomeromycetes</taxon>
        <taxon>Diversisporales</taxon>
        <taxon>Gigasporaceae</taxon>
        <taxon>Cetraspora</taxon>
    </lineage>
</organism>